<evidence type="ECO:0000313" key="2">
    <source>
        <dbReference type="EMBL" id="TNN52552.1"/>
    </source>
</evidence>
<dbReference type="AlphaFoldDB" id="A0A4Z2GIL6"/>
<feature type="region of interest" description="Disordered" evidence="1">
    <location>
        <begin position="1"/>
        <end position="41"/>
    </location>
</feature>
<sequence>MCESVTPRPQAAARGLFDSSMDATRNTDMKPSNSCLPRDRRQRGVSQACWLPAMAIYSRTLRRTGRRSAGEEQSGVDAVRLSSGIGDF</sequence>
<keyword evidence="3" id="KW-1185">Reference proteome</keyword>
<name>A0A4Z2GIL6_9TELE</name>
<feature type="compositionally biased region" description="Polar residues" evidence="1">
    <location>
        <begin position="21"/>
        <end position="35"/>
    </location>
</feature>
<accession>A0A4Z2GIL6</accession>
<comment type="caution">
    <text evidence="2">The sequence shown here is derived from an EMBL/GenBank/DDBJ whole genome shotgun (WGS) entry which is preliminary data.</text>
</comment>
<organism evidence="2 3">
    <name type="scientific">Liparis tanakae</name>
    <name type="common">Tanaka's snailfish</name>
    <dbReference type="NCBI Taxonomy" id="230148"/>
    <lineage>
        <taxon>Eukaryota</taxon>
        <taxon>Metazoa</taxon>
        <taxon>Chordata</taxon>
        <taxon>Craniata</taxon>
        <taxon>Vertebrata</taxon>
        <taxon>Euteleostomi</taxon>
        <taxon>Actinopterygii</taxon>
        <taxon>Neopterygii</taxon>
        <taxon>Teleostei</taxon>
        <taxon>Neoteleostei</taxon>
        <taxon>Acanthomorphata</taxon>
        <taxon>Eupercaria</taxon>
        <taxon>Perciformes</taxon>
        <taxon>Cottioidei</taxon>
        <taxon>Cottales</taxon>
        <taxon>Liparidae</taxon>
        <taxon>Liparis</taxon>
    </lineage>
</organism>
<dbReference type="EMBL" id="SRLO01000543">
    <property type="protein sequence ID" value="TNN52552.1"/>
    <property type="molecule type" value="Genomic_DNA"/>
</dbReference>
<gene>
    <name evidence="2" type="ORF">EYF80_037249</name>
</gene>
<dbReference type="Proteomes" id="UP000314294">
    <property type="component" value="Unassembled WGS sequence"/>
</dbReference>
<reference evidence="2 3" key="1">
    <citation type="submission" date="2019-03" db="EMBL/GenBank/DDBJ databases">
        <title>First draft genome of Liparis tanakae, snailfish: a comprehensive survey of snailfish specific genes.</title>
        <authorList>
            <person name="Kim W."/>
            <person name="Song I."/>
            <person name="Jeong J.-H."/>
            <person name="Kim D."/>
            <person name="Kim S."/>
            <person name="Ryu S."/>
            <person name="Song J.Y."/>
            <person name="Lee S.K."/>
        </authorList>
    </citation>
    <scope>NUCLEOTIDE SEQUENCE [LARGE SCALE GENOMIC DNA]</scope>
    <source>
        <tissue evidence="2">Muscle</tissue>
    </source>
</reference>
<evidence type="ECO:0000313" key="3">
    <source>
        <dbReference type="Proteomes" id="UP000314294"/>
    </source>
</evidence>
<evidence type="ECO:0000256" key="1">
    <source>
        <dbReference type="SAM" id="MobiDB-lite"/>
    </source>
</evidence>
<proteinExistence type="predicted"/>
<feature type="region of interest" description="Disordered" evidence="1">
    <location>
        <begin position="63"/>
        <end position="88"/>
    </location>
</feature>
<protein>
    <submittedName>
        <fullName evidence="2">Uncharacterized protein</fullName>
    </submittedName>
</protein>